<feature type="compositionally biased region" description="Pro residues" evidence="1">
    <location>
        <begin position="1"/>
        <end position="12"/>
    </location>
</feature>
<feature type="compositionally biased region" description="Low complexity" evidence="1">
    <location>
        <begin position="513"/>
        <end position="522"/>
    </location>
</feature>
<proteinExistence type="predicted"/>
<organism evidence="2 3">
    <name type="scientific">Cercospora zeae-maydis SCOH1-5</name>
    <dbReference type="NCBI Taxonomy" id="717836"/>
    <lineage>
        <taxon>Eukaryota</taxon>
        <taxon>Fungi</taxon>
        <taxon>Dikarya</taxon>
        <taxon>Ascomycota</taxon>
        <taxon>Pezizomycotina</taxon>
        <taxon>Dothideomycetes</taxon>
        <taxon>Dothideomycetidae</taxon>
        <taxon>Mycosphaerellales</taxon>
        <taxon>Mycosphaerellaceae</taxon>
        <taxon>Cercospora</taxon>
    </lineage>
</organism>
<keyword evidence="3" id="KW-1185">Reference proteome</keyword>
<feature type="region of interest" description="Disordered" evidence="1">
    <location>
        <begin position="365"/>
        <end position="597"/>
    </location>
</feature>
<feature type="compositionally biased region" description="Pro residues" evidence="1">
    <location>
        <begin position="917"/>
        <end position="927"/>
    </location>
</feature>
<feature type="compositionally biased region" description="Polar residues" evidence="1">
    <location>
        <begin position="432"/>
        <end position="446"/>
    </location>
</feature>
<feature type="compositionally biased region" description="Polar residues" evidence="1">
    <location>
        <begin position="386"/>
        <end position="403"/>
    </location>
</feature>
<feature type="region of interest" description="Disordered" evidence="1">
    <location>
        <begin position="286"/>
        <end position="324"/>
    </location>
</feature>
<feature type="compositionally biased region" description="Polar residues" evidence="1">
    <location>
        <begin position="800"/>
        <end position="829"/>
    </location>
</feature>
<feature type="compositionally biased region" description="Low complexity" evidence="1">
    <location>
        <begin position="22"/>
        <end position="39"/>
    </location>
</feature>
<dbReference type="AlphaFoldDB" id="A0A6A6FEF4"/>
<feature type="compositionally biased region" description="Polar residues" evidence="1">
    <location>
        <begin position="461"/>
        <end position="473"/>
    </location>
</feature>
<dbReference type="Proteomes" id="UP000799539">
    <property type="component" value="Unassembled WGS sequence"/>
</dbReference>
<feature type="compositionally biased region" description="Polar residues" evidence="1">
    <location>
        <begin position="559"/>
        <end position="573"/>
    </location>
</feature>
<feature type="compositionally biased region" description="Basic and acidic residues" evidence="1">
    <location>
        <begin position="875"/>
        <end position="884"/>
    </location>
</feature>
<sequence>MPSPSKPEPGRPASPSSDGVIPSTPADSVPAPASSPVADRMPLPAESASTAMPLPDRHGSSLSRRDSTGSDRSLTNDSYPSVTATSRGQLGLRRSPPPSRRLAGTYASSPRTPPAGTRRTPATARQPSSTSISRLPRPSTGASTARWPSRAGQSAFHNDRSIHTSRTSPLVSASEKPLPPRPVATLASAASPSKDGRTLIDASEQPLQFFTDGHAHDWPALSPRFVGAPYQLATNANAIPSSIPRMISVSNSRRGANPDSTIARDGGFGRASALTNTSSHLSFVSAQESVTSDTQGETASIPASTPQKYGQGDTARSGFYPPRDQSLAASQSFINLQSSTDKPLPQLPPLPDFAKDMLTSEYEAHKRNTPPANFSRPMERPHKYSAESSSTGAVPQQQNTMSRIPTLDNKKSRSTRISTQGLDVASDPPAENSPSLSGQSFTSPNAPISIDRGGVQRRLQRTGTKGSTASDDSPSLRRLNRSYRIRDHSGSSTPAYTAGASSADEDEPATPVSSPLLPRSSSMAKLTPDDQDSDDYDPMTPSPPNVPRTRRGPPSTSRHTGQLPTIPSQSVLSPSIPVESLPRSKRHPDFRVPSSYLSPARRPYRQLFPDGKTAEVGDGNHTELIEKPNVPSDVEDAASSEGELKFNRKPEDHHTRTLSQLEGHRPHLRESTDFNALFNTSATPSRPLSAFTRTNTLIANAAAAEMFLERGSVSSEQIEERRQKVLDEETPATWMSRPRDQGFPAQDMPSKWSDSTPSGTASSSEGSREHSHISIGYPSASRIPSIVAATPTAAIATAAKQSPTPDPTSRNSSPTLSPRAQYQPPSTGSVKRAREEIVERSGSARTTAAAESKKAAKATPSTSKALGKQAASAGGRDRTPRTGDSHLGARTRSKSKSRAVLAKVTGLFKKDKKSDPAPLPALLPPPTLLEAQQPEPHAASPAVGTSVTPLDGDSDNVTTLANKLESKAREQSSPTSRARMLNFTHILRDAVANAKQAAVSAEEAKQAASAAQTSYEKTQLAADMLQRLATSLVQSSVRR</sequence>
<feature type="compositionally biased region" description="Basic and acidic residues" evidence="1">
    <location>
        <begin position="718"/>
        <end position="727"/>
    </location>
</feature>
<feature type="compositionally biased region" description="Polar residues" evidence="1">
    <location>
        <begin position="286"/>
        <end position="308"/>
    </location>
</feature>
<feature type="region of interest" description="Disordered" evidence="1">
    <location>
        <begin position="647"/>
        <end position="667"/>
    </location>
</feature>
<feature type="region of interest" description="Disordered" evidence="1">
    <location>
        <begin position="712"/>
        <end position="775"/>
    </location>
</feature>
<gene>
    <name evidence="2" type="ORF">CERZMDRAFT_98207</name>
</gene>
<evidence type="ECO:0000256" key="1">
    <source>
        <dbReference type="SAM" id="MobiDB-lite"/>
    </source>
</evidence>
<evidence type="ECO:0000313" key="2">
    <source>
        <dbReference type="EMBL" id="KAF2211775.1"/>
    </source>
</evidence>
<feature type="region of interest" description="Disordered" evidence="1">
    <location>
        <begin position="1"/>
        <end position="197"/>
    </location>
</feature>
<reference evidence="2" key="1">
    <citation type="journal article" date="2020" name="Stud. Mycol.">
        <title>101 Dothideomycetes genomes: a test case for predicting lifestyles and emergence of pathogens.</title>
        <authorList>
            <person name="Haridas S."/>
            <person name="Albert R."/>
            <person name="Binder M."/>
            <person name="Bloem J."/>
            <person name="Labutti K."/>
            <person name="Salamov A."/>
            <person name="Andreopoulos B."/>
            <person name="Baker S."/>
            <person name="Barry K."/>
            <person name="Bills G."/>
            <person name="Bluhm B."/>
            <person name="Cannon C."/>
            <person name="Castanera R."/>
            <person name="Culley D."/>
            <person name="Daum C."/>
            <person name="Ezra D."/>
            <person name="Gonzalez J."/>
            <person name="Henrissat B."/>
            <person name="Kuo A."/>
            <person name="Liang C."/>
            <person name="Lipzen A."/>
            <person name="Lutzoni F."/>
            <person name="Magnuson J."/>
            <person name="Mondo S."/>
            <person name="Nolan M."/>
            <person name="Ohm R."/>
            <person name="Pangilinan J."/>
            <person name="Park H.-J."/>
            <person name="Ramirez L."/>
            <person name="Alfaro M."/>
            <person name="Sun H."/>
            <person name="Tritt A."/>
            <person name="Yoshinaga Y."/>
            <person name="Zwiers L.-H."/>
            <person name="Turgeon B."/>
            <person name="Goodwin S."/>
            <person name="Spatafora J."/>
            <person name="Crous P."/>
            <person name="Grigoriev I."/>
        </authorList>
    </citation>
    <scope>NUCLEOTIDE SEQUENCE</scope>
    <source>
        <strain evidence="2">SCOH1-5</strain>
    </source>
</reference>
<feature type="compositionally biased region" description="Low complexity" evidence="1">
    <location>
        <begin position="753"/>
        <end position="765"/>
    </location>
</feature>
<dbReference type="OrthoDB" id="3896449at2759"/>
<dbReference type="EMBL" id="ML992675">
    <property type="protein sequence ID" value="KAF2211775.1"/>
    <property type="molecule type" value="Genomic_DNA"/>
</dbReference>
<feature type="compositionally biased region" description="Low complexity" evidence="1">
    <location>
        <begin position="114"/>
        <end position="125"/>
    </location>
</feature>
<protein>
    <submittedName>
        <fullName evidence="2">Uncharacterized protein</fullName>
    </submittedName>
</protein>
<feature type="compositionally biased region" description="Polar residues" evidence="1">
    <location>
        <begin position="70"/>
        <end position="88"/>
    </location>
</feature>
<feature type="compositionally biased region" description="Basic and acidic residues" evidence="1">
    <location>
        <begin position="55"/>
        <end position="69"/>
    </location>
</feature>
<feature type="region of interest" description="Disordered" evidence="1">
    <location>
        <begin position="797"/>
        <end position="954"/>
    </location>
</feature>
<name>A0A6A6FEF4_9PEZI</name>
<evidence type="ECO:0000313" key="3">
    <source>
        <dbReference type="Proteomes" id="UP000799539"/>
    </source>
</evidence>
<accession>A0A6A6FEF4</accession>